<organism evidence="1 2">
    <name type="scientific">Xanthobacter agilis</name>
    <dbReference type="NCBI Taxonomy" id="47492"/>
    <lineage>
        <taxon>Bacteria</taxon>
        <taxon>Pseudomonadati</taxon>
        <taxon>Pseudomonadota</taxon>
        <taxon>Alphaproteobacteria</taxon>
        <taxon>Hyphomicrobiales</taxon>
        <taxon>Xanthobacteraceae</taxon>
        <taxon>Xanthobacter</taxon>
    </lineage>
</organism>
<sequence>MDTVFLFAARGNYGDPCPDNVTIITKAALVAFDRENRSLLPKPIAQWLELPGES</sequence>
<dbReference type="Proteomes" id="UP001241747">
    <property type="component" value="Unassembled WGS sequence"/>
</dbReference>
<protein>
    <submittedName>
        <fullName evidence="1">Uncharacterized protein</fullName>
    </submittedName>
</protein>
<dbReference type="EMBL" id="JAUSVY010000007">
    <property type="protein sequence ID" value="MDQ0506305.1"/>
    <property type="molecule type" value="Genomic_DNA"/>
</dbReference>
<comment type="caution">
    <text evidence="1">The sequence shown here is derived from an EMBL/GenBank/DDBJ whole genome shotgun (WGS) entry which is preliminary data.</text>
</comment>
<proteinExistence type="predicted"/>
<accession>A0ABU0LGP0</accession>
<evidence type="ECO:0000313" key="1">
    <source>
        <dbReference type="EMBL" id="MDQ0506305.1"/>
    </source>
</evidence>
<name>A0ABU0LGP0_XANAG</name>
<evidence type="ECO:0000313" key="2">
    <source>
        <dbReference type="Proteomes" id="UP001241747"/>
    </source>
</evidence>
<reference evidence="1 2" key="1">
    <citation type="submission" date="2023-07" db="EMBL/GenBank/DDBJ databases">
        <title>Genomic Encyclopedia of Type Strains, Phase IV (KMG-IV): sequencing the most valuable type-strain genomes for metagenomic binning, comparative biology and taxonomic classification.</title>
        <authorList>
            <person name="Goeker M."/>
        </authorList>
    </citation>
    <scope>NUCLEOTIDE SEQUENCE [LARGE SCALE GENOMIC DNA]</scope>
    <source>
        <strain evidence="1 2">DSM 3770</strain>
    </source>
</reference>
<keyword evidence="2" id="KW-1185">Reference proteome</keyword>
<gene>
    <name evidence="1" type="ORF">QOZ94_003114</name>
</gene>
<dbReference type="RefSeq" id="WP_237345727.1">
    <property type="nucleotide sequence ID" value="NZ_JABWGX010000012.1"/>
</dbReference>